<dbReference type="Proteomes" id="UP001331936">
    <property type="component" value="Unassembled WGS sequence"/>
</dbReference>
<feature type="compositionally biased region" description="Basic and acidic residues" evidence="1">
    <location>
        <begin position="1"/>
        <end position="16"/>
    </location>
</feature>
<organism evidence="3 4">
    <name type="scientific">Rhodococcus chondri</name>
    <dbReference type="NCBI Taxonomy" id="3065941"/>
    <lineage>
        <taxon>Bacteria</taxon>
        <taxon>Bacillati</taxon>
        <taxon>Actinomycetota</taxon>
        <taxon>Actinomycetes</taxon>
        <taxon>Mycobacteriales</taxon>
        <taxon>Nocardiaceae</taxon>
        <taxon>Rhodococcus</taxon>
    </lineage>
</organism>
<evidence type="ECO:0000256" key="2">
    <source>
        <dbReference type="SAM" id="Phobius"/>
    </source>
</evidence>
<evidence type="ECO:0000256" key="1">
    <source>
        <dbReference type="SAM" id="MobiDB-lite"/>
    </source>
</evidence>
<gene>
    <name evidence="3" type="ORF">Q8814_21705</name>
</gene>
<dbReference type="EMBL" id="JAUZMZ010000174">
    <property type="protein sequence ID" value="MEE2034694.1"/>
    <property type="molecule type" value="Genomic_DNA"/>
</dbReference>
<reference evidence="3 4" key="1">
    <citation type="submission" date="2023-08" db="EMBL/GenBank/DDBJ databases">
        <authorList>
            <person name="Girao M."/>
            <person name="Carvalho M.F."/>
        </authorList>
    </citation>
    <scope>NUCLEOTIDE SEQUENCE [LARGE SCALE GENOMIC DNA]</scope>
    <source>
        <strain evidence="3 4">CC-R104</strain>
    </source>
</reference>
<keyword evidence="2" id="KW-0812">Transmembrane</keyword>
<dbReference type="InterPro" id="IPR025443">
    <property type="entry name" value="DUF4307"/>
</dbReference>
<accession>A0ABU7JYS0</accession>
<comment type="caution">
    <text evidence="3">The sequence shown here is derived from an EMBL/GenBank/DDBJ whole genome shotgun (WGS) entry which is preliminary data.</text>
</comment>
<keyword evidence="2" id="KW-0472">Membrane</keyword>
<protein>
    <submittedName>
        <fullName evidence="3">DUF4307 domain-containing protein</fullName>
    </submittedName>
</protein>
<keyword evidence="2" id="KW-1133">Transmembrane helix</keyword>
<evidence type="ECO:0000313" key="3">
    <source>
        <dbReference type="EMBL" id="MEE2034694.1"/>
    </source>
</evidence>
<name>A0ABU7JYS0_9NOCA</name>
<evidence type="ECO:0000313" key="4">
    <source>
        <dbReference type="Proteomes" id="UP001331936"/>
    </source>
</evidence>
<proteinExistence type="predicted"/>
<dbReference type="RefSeq" id="WP_330154060.1">
    <property type="nucleotide sequence ID" value="NZ_JAUZMZ010000174.1"/>
</dbReference>
<dbReference type="Pfam" id="PF14155">
    <property type="entry name" value="DUF4307"/>
    <property type="match status" value="1"/>
</dbReference>
<feature type="region of interest" description="Disordered" evidence="1">
    <location>
        <begin position="1"/>
        <end position="23"/>
    </location>
</feature>
<feature type="transmembrane region" description="Helical" evidence="2">
    <location>
        <begin position="27"/>
        <end position="45"/>
    </location>
</feature>
<sequence length="143" mass="15829">MRDTSTNDRYPSDRYPSKSRSSRGKRWGFTVLGLLAGVLLTVVLYQQRGTAEIESEVVSFDIIDDSTLDMQLKVTRKDPSQDAVCVIRARSRDGSETGRREIFVPASDSSTVVLASTVKTSQRPGMGDIYGCSFNVPDYLRAP</sequence>
<keyword evidence="4" id="KW-1185">Reference proteome</keyword>